<accession>A0ACC2KE57</accession>
<dbReference type="Proteomes" id="UP001234297">
    <property type="component" value="Chromosome 4"/>
</dbReference>
<sequence>MPRETREARGEGCAALCSAAGALRRETEGSREMGIVDSLRWVVMERMVGERGMGHSDEGWRRDGRMLGAGRDGDGDRWLALRALRGREMQRM</sequence>
<keyword evidence="2" id="KW-1185">Reference proteome</keyword>
<evidence type="ECO:0000313" key="2">
    <source>
        <dbReference type="Proteomes" id="UP001234297"/>
    </source>
</evidence>
<name>A0ACC2KE57_PERAE</name>
<protein>
    <submittedName>
        <fullName evidence="1">Uncharacterized protein</fullName>
    </submittedName>
</protein>
<organism evidence="1 2">
    <name type="scientific">Persea americana</name>
    <name type="common">Avocado</name>
    <dbReference type="NCBI Taxonomy" id="3435"/>
    <lineage>
        <taxon>Eukaryota</taxon>
        <taxon>Viridiplantae</taxon>
        <taxon>Streptophyta</taxon>
        <taxon>Embryophyta</taxon>
        <taxon>Tracheophyta</taxon>
        <taxon>Spermatophyta</taxon>
        <taxon>Magnoliopsida</taxon>
        <taxon>Magnoliidae</taxon>
        <taxon>Laurales</taxon>
        <taxon>Lauraceae</taxon>
        <taxon>Persea</taxon>
    </lineage>
</organism>
<proteinExistence type="predicted"/>
<comment type="caution">
    <text evidence="1">The sequence shown here is derived from an EMBL/GenBank/DDBJ whole genome shotgun (WGS) entry which is preliminary data.</text>
</comment>
<evidence type="ECO:0000313" key="1">
    <source>
        <dbReference type="EMBL" id="KAJ8619262.1"/>
    </source>
</evidence>
<gene>
    <name evidence="1" type="ORF">MRB53_015448</name>
</gene>
<dbReference type="EMBL" id="CM056812">
    <property type="protein sequence ID" value="KAJ8619262.1"/>
    <property type="molecule type" value="Genomic_DNA"/>
</dbReference>
<reference evidence="1 2" key="1">
    <citation type="journal article" date="2022" name="Hortic Res">
        <title>A haplotype resolved chromosomal level avocado genome allows analysis of novel avocado genes.</title>
        <authorList>
            <person name="Nath O."/>
            <person name="Fletcher S.J."/>
            <person name="Hayward A."/>
            <person name="Shaw L.M."/>
            <person name="Masouleh A.K."/>
            <person name="Furtado A."/>
            <person name="Henry R.J."/>
            <person name="Mitter N."/>
        </authorList>
    </citation>
    <scope>NUCLEOTIDE SEQUENCE [LARGE SCALE GENOMIC DNA]</scope>
    <source>
        <strain evidence="2">cv. Hass</strain>
    </source>
</reference>